<comment type="subunit">
    <text evidence="3">Homodimer.</text>
</comment>
<evidence type="ECO:0000256" key="5">
    <source>
        <dbReference type="SAM" id="MobiDB-lite"/>
    </source>
</evidence>
<dbReference type="SUPFAM" id="SSF51064">
    <property type="entry name" value="Head domain of nucleotide exchange factor GrpE"/>
    <property type="match status" value="1"/>
</dbReference>
<dbReference type="STRING" id="478801.Ksed_05500"/>
<dbReference type="eggNOG" id="COG0576">
    <property type="taxonomic scope" value="Bacteria"/>
</dbReference>
<keyword evidence="3" id="KW-0963">Cytoplasm</keyword>
<comment type="function">
    <text evidence="3">Participates actively in the response to hyperosmotic and heat shock by preventing the aggregation of stress-denatured proteins, in association with DnaK and GrpE. It is the nucleotide exchange factor for DnaK and may function as a thermosensor. Unfolded proteins bind initially to DnaJ; upon interaction with the DnaJ-bound protein, DnaK hydrolyzes its bound ATP, resulting in the formation of a stable complex. GrpE releases ADP from DnaK; ATP binding to DnaK triggers the release of the substrate protein, thus completing the reaction cycle. Several rounds of ATP-dependent interactions between DnaJ, DnaK and GrpE are required for fully efficient folding.</text>
</comment>
<comment type="similarity">
    <text evidence="1 3 4">Belongs to the GrpE family.</text>
</comment>
<feature type="compositionally biased region" description="Basic and acidic residues" evidence="5">
    <location>
        <begin position="18"/>
        <end position="30"/>
    </location>
</feature>
<dbReference type="HAMAP" id="MF_01151">
    <property type="entry name" value="GrpE"/>
    <property type="match status" value="1"/>
</dbReference>
<dbReference type="PRINTS" id="PR00773">
    <property type="entry name" value="GRPEPROTEIN"/>
</dbReference>
<feature type="compositionally biased region" description="Basic and acidic residues" evidence="5">
    <location>
        <begin position="1"/>
        <end position="10"/>
    </location>
</feature>
<dbReference type="InterPro" id="IPR013805">
    <property type="entry name" value="GrpE_CC"/>
</dbReference>
<evidence type="ECO:0000256" key="1">
    <source>
        <dbReference type="ARBA" id="ARBA00009054"/>
    </source>
</evidence>
<dbReference type="PANTHER" id="PTHR21237">
    <property type="entry name" value="GRPE PROTEIN"/>
    <property type="match status" value="1"/>
</dbReference>
<reference evidence="6 7" key="1">
    <citation type="journal article" date="2009" name="Stand. Genomic Sci.">
        <title>Complete genome sequence of Kytococcus sedentarius type strain (541).</title>
        <authorList>
            <person name="Sims D."/>
            <person name="Brettin T."/>
            <person name="Detter J.C."/>
            <person name="Han C."/>
            <person name="Lapidus A."/>
            <person name="Copeland A."/>
            <person name="Glavina Del Rio T."/>
            <person name="Nolan M."/>
            <person name="Chen F."/>
            <person name="Lucas S."/>
            <person name="Tice H."/>
            <person name="Cheng J.F."/>
            <person name="Bruce D."/>
            <person name="Goodwin L."/>
            <person name="Pitluck S."/>
            <person name="Ovchinnikova G."/>
            <person name="Pati A."/>
            <person name="Ivanova N."/>
            <person name="Mavrommatis K."/>
            <person name="Chen A."/>
            <person name="Palaniappan K."/>
            <person name="D'haeseleer P."/>
            <person name="Chain P."/>
            <person name="Bristow J."/>
            <person name="Eisen J.A."/>
            <person name="Markowitz V."/>
            <person name="Hugenholtz P."/>
            <person name="Schneider S."/>
            <person name="Goker M."/>
            <person name="Pukall R."/>
            <person name="Kyrpides N.C."/>
            <person name="Klenk H.P."/>
        </authorList>
    </citation>
    <scope>NUCLEOTIDE SEQUENCE [LARGE SCALE GENOMIC DNA]</scope>
    <source>
        <strain evidence="7">ATCC 14392 / DSM 20547 / JCM 11482 / CCUG 33030 / NBRC 15357 / NCTC 11040 / CCM 314 / 541</strain>
    </source>
</reference>
<evidence type="ECO:0000256" key="4">
    <source>
        <dbReference type="RuleBase" id="RU004478"/>
    </source>
</evidence>
<protein>
    <recommendedName>
        <fullName evidence="3">Protein GrpE</fullName>
    </recommendedName>
    <alternativeName>
        <fullName evidence="3">HSP-70 cofactor</fullName>
    </alternativeName>
</protein>
<name>C7NL75_KYTSD</name>
<dbReference type="GO" id="GO:0051082">
    <property type="term" value="F:unfolded protein binding"/>
    <property type="evidence" value="ECO:0007669"/>
    <property type="project" value="TreeGrafter"/>
</dbReference>
<feature type="region of interest" description="Disordered" evidence="5">
    <location>
        <begin position="1"/>
        <end position="66"/>
    </location>
</feature>
<accession>C7NL75</accession>
<keyword evidence="2 3" id="KW-0143">Chaperone</keyword>
<organism evidence="6 7">
    <name type="scientific">Kytococcus sedentarius (strain ATCC 14392 / DSM 20547 / JCM 11482 / CCUG 33030 / NBRC 15357 / NCTC 11040 / CCM 314 / 541)</name>
    <name type="common">Micrococcus sedentarius</name>
    <dbReference type="NCBI Taxonomy" id="478801"/>
    <lineage>
        <taxon>Bacteria</taxon>
        <taxon>Bacillati</taxon>
        <taxon>Actinomycetota</taxon>
        <taxon>Actinomycetes</taxon>
        <taxon>Micrococcales</taxon>
        <taxon>Kytococcaceae</taxon>
        <taxon>Kytococcus</taxon>
    </lineage>
</organism>
<keyword evidence="7" id="KW-1185">Reference proteome</keyword>
<sequence length="208" mass="22672">MTDQTDRPEEPQDDLDAEAQRLVEESRPEQVGDQAEMPEVTAEGAPAFVDEAEPASGGEAAPEPHPDTLLAAERLEDLRRAQADHVNYRNRMERERAKDKDATIGTVVEALLPVLDDVHMAREHGELTDGPFAAIATKLETTLERFGVRRVGAVGEVFDPTLHEALMHTQAELPEGTTETTIVQVLQPGFVVGERVVRAARVAVADPA</sequence>
<evidence type="ECO:0000313" key="7">
    <source>
        <dbReference type="Proteomes" id="UP000006666"/>
    </source>
</evidence>
<evidence type="ECO:0000256" key="3">
    <source>
        <dbReference type="HAMAP-Rule" id="MF_01151"/>
    </source>
</evidence>
<dbReference type="AlphaFoldDB" id="C7NL75"/>
<proteinExistence type="inferred from homology"/>
<dbReference type="GO" id="GO:0000774">
    <property type="term" value="F:adenyl-nucleotide exchange factor activity"/>
    <property type="evidence" value="ECO:0007669"/>
    <property type="project" value="InterPro"/>
</dbReference>
<dbReference type="Gene3D" id="3.90.20.20">
    <property type="match status" value="1"/>
</dbReference>
<dbReference type="Proteomes" id="UP000006666">
    <property type="component" value="Chromosome"/>
</dbReference>
<dbReference type="GO" id="GO:0042803">
    <property type="term" value="F:protein homodimerization activity"/>
    <property type="evidence" value="ECO:0007669"/>
    <property type="project" value="InterPro"/>
</dbReference>
<dbReference type="RefSeq" id="WP_012802035.1">
    <property type="nucleotide sequence ID" value="NC_013169.1"/>
</dbReference>
<dbReference type="SUPFAM" id="SSF58014">
    <property type="entry name" value="Coiled-coil domain of nucleotide exchange factor GrpE"/>
    <property type="match status" value="1"/>
</dbReference>
<evidence type="ECO:0000313" key="6">
    <source>
        <dbReference type="EMBL" id="ACV05617.1"/>
    </source>
</evidence>
<gene>
    <name evidence="3" type="primary">grpE</name>
    <name evidence="6" type="ordered locus">Ksed_05500</name>
</gene>
<dbReference type="InterPro" id="IPR009012">
    <property type="entry name" value="GrpE_head"/>
</dbReference>
<evidence type="ECO:0000256" key="2">
    <source>
        <dbReference type="ARBA" id="ARBA00023186"/>
    </source>
</evidence>
<dbReference type="Gene3D" id="2.30.22.10">
    <property type="entry name" value="Head domain of nucleotide exchange factor GrpE"/>
    <property type="match status" value="1"/>
</dbReference>
<dbReference type="HOGENOM" id="CLU_057217_4_0_11"/>
<dbReference type="InterPro" id="IPR000740">
    <property type="entry name" value="GrpE"/>
</dbReference>
<dbReference type="KEGG" id="kse:Ksed_05500"/>
<dbReference type="Pfam" id="PF01025">
    <property type="entry name" value="GrpE"/>
    <property type="match status" value="1"/>
</dbReference>
<keyword evidence="3" id="KW-0346">Stress response</keyword>
<dbReference type="GO" id="GO:0005737">
    <property type="term" value="C:cytoplasm"/>
    <property type="evidence" value="ECO:0007669"/>
    <property type="project" value="UniProtKB-SubCell"/>
</dbReference>
<dbReference type="EMBL" id="CP001686">
    <property type="protein sequence ID" value="ACV05617.1"/>
    <property type="molecule type" value="Genomic_DNA"/>
</dbReference>
<dbReference type="GO" id="GO:0006457">
    <property type="term" value="P:protein folding"/>
    <property type="evidence" value="ECO:0007669"/>
    <property type="project" value="InterPro"/>
</dbReference>
<dbReference type="CDD" id="cd00446">
    <property type="entry name" value="GrpE"/>
    <property type="match status" value="1"/>
</dbReference>
<comment type="subcellular location">
    <subcellularLocation>
        <location evidence="3">Cytoplasm</location>
    </subcellularLocation>
</comment>
<dbReference type="GO" id="GO:0051087">
    <property type="term" value="F:protein-folding chaperone binding"/>
    <property type="evidence" value="ECO:0007669"/>
    <property type="project" value="InterPro"/>
</dbReference>
<dbReference type="PANTHER" id="PTHR21237:SF23">
    <property type="entry name" value="GRPE PROTEIN HOMOLOG, MITOCHONDRIAL"/>
    <property type="match status" value="1"/>
</dbReference>